<dbReference type="Pfam" id="PF02016">
    <property type="entry name" value="Peptidase_S66"/>
    <property type="match status" value="1"/>
</dbReference>
<dbReference type="EMBL" id="JACJVP010000043">
    <property type="protein sequence ID" value="MBB6674016.1"/>
    <property type="molecule type" value="Genomic_DNA"/>
</dbReference>
<accession>A0A7X0RUY0</accession>
<keyword evidence="6" id="KW-0121">Carboxypeptidase</keyword>
<dbReference type="SUPFAM" id="SSF141986">
    <property type="entry name" value="LD-carboxypeptidase A C-terminal domain-like"/>
    <property type="match status" value="1"/>
</dbReference>
<evidence type="ECO:0000259" key="4">
    <source>
        <dbReference type="Pfam" id="PF02016"/>
    </source>
</evidence>
<comment type="similarity">
    <text evidence="1">Belongs to the peptidase S66 family.</text>
</comment>
<evidence type="ECO:0000256" key="2">
    <source>
        <dbReference type="ARBA" id="ARBA00022801"/>
    </source>
</evidence>
<comment type="caution">
    <text evidence="6">The sequence shown here is derived from an EMBL/GenBank/DDBJ whole genome shotgun (WGS) entry which is preliminary data.</text>
</comment>
<evidence type="ECO:0000256" key="3">
    <source>
        <dbReference type="PIRSR" id="PIRSR028757-1"/>
    </source>
</evidence>
<feature type="active site" description="Charge relay system" evidence="3">
    <location>
        <position position="240"/>
    </location>
</feature>
<dbReference type="SUPFAM" id="SSF52317">
    <property type="entry name" value="Class I glutamine amidotransferase-like"/>
    <property type="match status" value="1"/>
</dbReference>
<name>A0A7X0RUY0_9BACL</name>
<reference evidence="6 7" key="1">
    <citation type="submission" date="2020-08" db="EMBL/GenBank/DDBJ databases">
        <title>Cohnella phylogeny.</title>
        <authorList>
            <person name="Dunlap C."/>
        </authorList>
    </citation>
    <scope>NUCLEOTIDE SEQUENCE [LARGE SCALE GENOMIC DNA]</scope>
    <source>
        <strain evidence="6 7">DSM 28246</strain>
    </source>
</reference>
<dbReference type="InterPro" id="IPR027461">
    <property type="entry name" value="Carboxypeptidase_A_C_sf"/>
</dbReference>
<dbReference type="Proteomes" id="UP000547209">
    <property type="component" value="Unassembled WGS sequence"/>
</dbReference>
<proteinExistence type="inferred from homology"/>
<dbReference type="InterPro" id="IPR040921">
    <property type="entry name" value="Peptidase_S66C"/>
</dbReference>
<evidence type="ECO:0000313" key="7">
    <source>
        <dbReference type="Proteomes" id="UP000547209"/>
    </source>
</evidence>
<dbReference type="Pfam" id="PF17676">
    <property type="entry name" value="Peptidase_S66C"/>
    <property type="match status" value="1"/>
</dbReference>
<dbReference type="PANTHER" id="PTHR30237:SF5">
    <property type="entry name" value="CARBOXYPEPTIDASE VC_A0337-RELATED"/>
    <property type="match status" value="1"/>
</dbReference>
<feature type="domain" description="LD-carboxypeptidase N-terminal" evidence="4">
    <location>
        <begin position="16"/>
        <end position="136"/>
    </location>
</feature>
<keyword evidence="2" id="KW-0378">Hydrolase</keyword>
<dbReference type="Gene3D" id="3.40.50.10740">
    <property type="entry name" value="Class I glutamine amidotransferase-like"/>
    <property type="match status" value="1"/>
</dbReference>
<dbReference type="RefSeq" id="WP_185671879.1">
    <property type="nucleotide sequence ID" value="NZ_JACJVP010000043.1"/>
</dbReference>
<gene>
    <name evidence="6" type="ORF">H7C19_25355</name>
</gene>
<evidence type="ECO:0000259" key="5">
    <source>
        <dbReference type="Pfam" id="PF17676"/>
    </source>
</evidence>
<keyword evidence="7" id="KW-1185">Reference proteome</keyword>
<dbReference type="Gene3D" id="3.50.30.60">
    <property type="entry name" value="LD-carboxypeptidase A C-terminal domain-like"/>
    <property type="match status" value="1"/>
</dbReference>
<dbReference type="PIRSF" id="PIRSF028757">
    <property type="entry name" value="LD-carboxypeptidase"/>
    <property type="match status" value="1"/>
</dbReference>
<protein>
    <submittedName>
        <fullName evidence="6">LD-carboxypeptidase</fullName>
    </submittedName>
</protein>
<evidence type="ECO:0000256" key="1">
    <source>
        <dbReference type="ARBA" id="ARBA00010233"/>
    </source>
</evidence>
<dbReference type="InterPro" id="IPR003507">
    <property type="entry name" value="S66_fam"/>
</dbReference>
<feature type="active site" description="Charge relay system" evidence="3">
    <location>
        <position position="307"/>
    </location>
</feature>
<organism evidence="6 7">
    <name type="scientific">Cohnella nanjingensis</name>
    <dbReference type="NCBI Taxonomy" id="1387779"/>
    <lineage>
        <taxon>Bacteria</taxon>
        <taxon>Bacillati</taxon>
        <taxon>Bacillota</taxon>
        <taxon>Bacilli</taxon>
        <taxon>Bacillales</taxon>
        <taxon>Paenibacillaceae</taxon>
        <taxon>Cohnella</taxon>
    </lineage>
</organism>
<dbReference type="PANTHER" id="PTHR30237">
    <property type="entry name" value="MURAMOYLTETRAPEPTIDE CARBOXYPEPTIDASE"/>
    <property type="match status" value="1"/>
</dbReference>
<dbReference type="CDD" id="cd07062">
    <property type="entry name" value="Peptidase_S66_mccF_like"/>
    <property type="match status" value="1"/>
</dbReference>
<dbReference type="InterPro" id="IPR040449">
    <property type="entry name" value="Peptidase_S66_N"/>
</dbReference>
<sequence length="336" mass="36340">MSRIQYPAPLRAGDTIGVTAPSSGVEPHLHDVLARSKAKVERLGFQVVYGDTVWQNGKCVSASAARRAAELQQFLLHAGTQAVIPPWGGEFLMDILPLIDWASLRARPPKWLLGYSDLSTFMFACTLLTGHATAHGPNYADIGSDQPDATADRWLDVLATPALGTVRQRASAVHRSSWSAPAADAPTRWETLGGGEAAFRGRLIGGCMDTISVLIGTPYAPVETFARTYAQDEGLVWYLESCEMNAADLYRHLWQFRANGWFERTNGVLIGRPAGYSAVKDFELADALRHVYGDLPFPVVHGVDVGHVPPQLTLVNGAVAVVRCADGQGEIAMTFA</sequence>
<feature type="active site" description="Nucleophile" evidence="3">
    <location>
        <position position="116"/>
    </location>
</feature>
<feature type="domain" description="LD-carboxypeptidase C-terminal" evidence="5">
    <location>
        <begin position="200"/>
        <end position="320"/>
    </location>
</feature>
<dbReference type="GO" id="GO:0004180">
    <property type="term" value="F:carboxypeptidase activity"/>
    <property type="evidence" value="ECO:0007669"/>
    <property type="project" value="UniProtKB-KW"/>
</dbReference>
<dbReference type="AlphaFoldDB" id="A0A7X0RUY0"/>
<dbReference type="InterPro" id="IPR027478">
    <property type="entry name" value="LdcA_N"/>
</dbReference>
<dbReference type="InterPro" id="IPR029062">
    <property type="entry name" value="Class_I_gatase-like"/>
</dbReference>
<evidence type="ECO:0000313" key="6">
    <source>
        <dbReference type="EMBL" id="MBB6674016.1"/>
    </source>
</evidence>
<keyword evidence="6" id="KW-0645">Protease</keyword>